<dbReference type="InterPro" id="IPR003594">
    <property type="entry name" value="HATPase_dom"/>
</dbReference>
<accession>A0A8J8SB39</accession>
<organism evidence="4 5">
    <name type="scientific">Vallitalea guaymasensis</name>
    <dbReference type="NCBI Taxonomy" id="1185412"/>
    <lineage>
        <taxon>Bacteria</taxon>
        <taxon>Bacillati</taxon>
        <taxon>Bacillota</taxon>
        <taxon>Clostridia</taxon>
        <taxon>Lachnospirales</taxon>
        <taxon>Vallitaleaceae</taxon>
        <taxon>Vallitalea</taxon>
    </lineage>
</organism>
<dbReference type="Pfam" id="PF06580">
    <property type="entry name" value="His_kinase"/>
    <property type="match status" value="1"/>
</dbReference>
<dbReference type="GO" id="GO:0000155">
    <property type="term" value="F:phosphorelay sensor kinase activity"/>
    <property type="evidence" value="ECO:0007669"/>
    <property type="project" value="InterPro"/>
</dbReference>
<dbReference type="GO" id="GO:0016020">
    <property type="term" value="C:membrane"/>
    <property type="evidence" value="ECO:0007669"/>
    <property type="project" value="InterPro"/>
</dbReference>
<keyword evidence="1" id="KW-1133">Transmembrane helix</keyword>
<dbReference type="InterPro" id="IPR036890">
    <property type="entry name" value="HATPase_C_sf"/>
</dbReference>
<evidence type="ECO:0000259" key="3">
    <source>
        <dbReference type="Pfam" id="PF06580"/>
    </source>
</evidence>
<keyword evidence="4" id="KW-0418">Kinase</keyword>
<name>A0A8J8SB39_9FIRM</name>
<evidence type="ECO:0000259" key="2">
    <source>
        <dbReference type="Pfam" id="PF02518"/>
    </source>
</evidence>
<dbReference type="SUPFAM" id="SSF55874">
    <property type="entry name" value="ATPase domain of HSP90 chaperone/DNA topoisomerase II/histidine kinase"/>
    <property type="match status" value="1"/>
</dbReference>
<dbReference type="Pfam" id="PF02518">
    <property type="entry name" value="HATPase_c"/>
    <property type="match status" value="1"/>
</dbReference>
<dbReference type="PANTHER" id="PTHR34220">
    <property type="entry name" value="SENSOR HISTIDINE KINASE YPDA"/>
    <property type="match status" value="1"/>
</dbReference>
<feature type="domain" description="Signal transduction histidine kinase internal region" evidence="3">
    <location>
        <begin position="384"/>
        <end position="464"/>
    </location>
</feature>
<feature type="transmembrane region" description="Helical" evidence="1">
    <location>
        <begin position="12"/>
        <end position="32"/>
    </location>
</feature>
<dbReference type="KEGG" id="vgu:HYG85_05190"/>
<keyword evidence="4" id="KW-0808">Transferase</keyword>
<reference evidence="4 5" key="1">
    <citation type="submission" date="2020-07" db="EMBL/GenBank/DDBJ databases">
        <title>Vallitalea guaymasensis genome.</title>
        <authorList>
            <person name="Postec A."/>
        </authorList>
    </citation>
    <scope>NUCLEOTIDE SEQUENCE [LARGE SCALE GENOMIC DNA]</scope>
    <source>
        <strain evidence="4 5">Ra1766G1</strain>
    </source>
</reference>
<protein>
    <submittedName>
        <fullName evidence="4">Histidine kinase</fullName>
    </submittedName>
</protein>
<keyword evidence="5" id="KW-1185">Reference proteome</keyword>
<keyword evidence="1" id="KW-0472">Membrane</keyword>
<dbReference type="PANTHER" id="PTHR34220:SF7">
    <property type="entry name" value="SENSOR HISTIDINE KINASE YPDA"/>
    <property type="match status" value="1"/>
</dbReference>
<feature type="transmembrane region" description="Helical" evidence="1">
    <location>
        <begin position="298"/>
        <end position="318"/>
    </location>
</feature>
<dbReference type="InterPro" id="IPR010559">
    <property type="entry name" value="Sig_transdc_His_kin_internal"/>
</dbReference>
<dbReference type="AlphaFoldDB" id="A0A8J8SB39"/>
<dbReference type="RefSeq" id="WP_212692586.1">
    <property type="nucleotide sequence ID" value="NZ_CP058561.1"/>
</dbReference>
<feature type="domain" description="Histidine kinase/HSP90-like ATPase" evidence="2">
    <location>
        <begin position="482"/>
        <end position="586"/>
    </location>
</feature>
<evidence type="ECO:0000256" key="1">
    <source>
        <dbReference type="SAM" id="Phobius"/>
    </source>
</evidence>
<proteinExistence type="predicted"/>
<sequence length="587" mass="69689">MKSSRLFIKNVIVFLIPVLLPVIVLGSVSILITKQYVYENIKHNNNNILKQEKGNIELIFNEIDSLYINFSTNPEIIVELKKILRKPLLNREEYQMVQTIRKFIDAPANAKPYINSIYVFFENDHGRILTTTEGLISNYDYYDMEWKKQFYEMDNSKNTWLENRTIKPYSFDKKGKRVVTVYRTINAYGSKKREGMIVLNIDTDYIDNLLNKLDVIPEQCILVTDENNNVIFKNKDLPYLKSMKIDQIINSNDEYIIQDIENEKYIISKLKSNQYGCNFLSIVPEKKLYKIPNLLTKIVTYILVFLIIIGITFTYYFMRKRIKRLRNIVRLLDYAEQGVNISGFFQDPKDEYGYITNKIIETNLLQRYFKVQLSERKYKQKTLELLAMNSQINPHFLYNTLETIYWKAFEFTKKPNKITDMIEDLSDILKYSLHAEKEQVTIKEEIENTKSYIKLQKVRYLDKFQVIWEYDEEILENKIIRLALQPIIENSIYHGIKEKEGNSEIRIRIHREGEYIKFQIMDNGLGIKKNRLIEIREKLEMEDPPKGHIGILNTNKRLSLMYGIESKLYIDSEYQEGTTVHFSVPKE</sequence>
<dbReference type="Proteomes" id="UP000677305">
    <property type="component" value="Chromosome"/>
</dbReference>
<evidence type="ECO:0000313" key="4">
    <source>
        <dbReference type="EMBL" id="QUH28343.1"/>
    </source>
</evidence>
<evidence type="ECO:0000313" key="5">
    <source>
        <dbReference type="Proteomes" id="UP000677305"/>
    </source>
</evidence>
<dbReference type="InterPro" id="IPR050640">
    <property type="entry name" value="Bact_2-comp_sensor_kinase"/>
</dbReference>
<gene>
    <name evidence="4" type="ORF">HYG85_05190</name>
</gene>
<dbReference type="Gene3D" id="3.30.565.10">
    <property type="entry name" value="Histidine kinase-like ATPase, C-terminal domain"/>
    <property type="match status" value="1"/>
</dbReference>
<dbReference type="EMBL" id="CP058561">
    <property type="protein sequence ID" value="QUH28343.1"/>
    <property type="molecule type" value="Genomic_DNA"/>
</dbReference>
<keyword evidence="1" id="KW-0812">Transmembrane</keyword>